<evidence type="ECO:0000259" key="2">
    <source>
        <dbReference type="Pfam" id="PF08751"/>
    </source>
</evidence>
<evidence type="ECO:0000313" key="4">
    <source>
        <dbReference type="Proteomes" id="UP001185755"/>
    </source>
</evidence>
<name>A0ABU4BIH4_9NOCA</name>
<dbReference type="Pfam" id="PF13604">
    <property type="entry name" value="AAA_30"/>
    <property type="match status" value="1"/>
</dbReference>
<comment type="caution">
    <text evidence="3">The sequence shown here is derived from an EMBL/GenBank/DDBJ whole genome shotgun (WGS) entry which is preliminary data.</text>
</comment>
<dbReference type="CDD" id="cd18809">
    <property type="entry name" value="SF1_C_RecD"/>
    <property type="match status" value="1"/>
</dbReference>
<feature type="compositionally biased region" description="Basic and acidic residues" evidence="1">
    <location>
        <begin position="1300"/>
        <end position="1331"/>
    </location>
</feature>
<dbReference type="EMBL" id="JAWLJX010000009">
    <property type="protein sequence ID" value="MDV6263888.1"/>
    <property type="molecule type" value="Genomic_DNA"/>
</dbReference>
<feature type="domain" description="TrwC relaxase" evidence="2">
    <location>
        <begin position="9"/>
        <end position="403"/>
    </location>
</feature>
<dbReference type="Pfam" id="PF08751">
    <property type="entry name" value="TrwC"/>
    <property type="match status" value="1"/>
</dbReference>
<dbReference type="RefSeq" id="WP_317566006.1">
    <property type="nucleotide sequence ID" value="NZ_JAWLJX010000009.1"/>
</dbReference>
<proteinExistence type="predicted"/>
<dbReference type="Gene3D" id="3.40.50.300">
    <property type="entry name" value="P-loop containing nucleotide triphosphate hydrolases"/>
    <property type="match status" value="2"/>
</dbReference>
<reference evidence="3 4" key="1">
    <citation type="submission" date="2023-10" db="EMBL/GenBank/DDBJ databases">
        <title>Development of a sustainable strategy for remediation of hydrocarbon-contaminated territories based on the waste exchange concept.</title>
        <authorList>
            <person name="Krivoruchko A."/>
        </authorList>
    </citation>
    <scope>NUCLEOTIDE SEQUENCE [LARGE SCALE GENOMIC DNA]</scope>
    <source>
        <strain evidence="3 4">IEGM 1323</strain>
    </source>
</reference>
<keyword evidence="4" id="KW-1185">Reference proteome</keyword>
<sequence>MMTVHALHAGDGYTYLTREVASDDIRRERGQDLTDYYAAEGTEPGIWGGRASAELGVAGYVREDQMKALFGEGLHPEAQALIEAAVLDGTKANAAIESVRLGRKFASFRNEVPLMKRIRAEIDNDRAAGGKPLTAEQCQQIRYRVGADEFHREVGRSPASEVELVRYIASQQRRERQPVAGYDCVFTPQKSVSVLWGLGDDDTRVAIERAHSAAVSDAVGWVENNASYTRVGKAGVGQIESTGLMYTRFDHRDNRNGDPNLHTHVAISSKVQGVDGKWRSLDGRVLHKLAVAASERYNTLIEEYVTRELGTVFADRPGTGINKRAVREIEGIPTALLSEFSRRDAIESRLEKLVSDYRKTHGKDPSTAMQMRLADRATLETRNEKAPPKSLGAQRAEWRERALDVVGRRALNSALKTSTGNTITVTDPATIDHREIARTAVARIAQQRSSWNRWHIQAEVQRQLRPLVFATAAERDAVAEKVTEAALGAESIRLTRQVDATPKALQRSDGASILTVHGNETYTSAAILAAEHRLVGAAHTPTAVMAPAHAYTAALAAHTQRKGWDLGADKKALVEHFLFSGALLAAGVGPAGTGKTTAMRVVVDAWRSTGYDVIALGPSAKAAGVLGDELGVTGRTIADVLTRYENELDTGITPGAMILVDEAGMASTHDLDRLTYIAAEHGAVVRLLGDPQQLAAVDTGGALRLVARSSAAPELVDVHRFRDKEEAEISLRLRDGDTSVAAWYAAKERVQHGMADDLAEKVFTAWAKTSDTDTTSLMIASSNHVVRDLNDRARTDRLAKGLVKKGGNDLSDGLRASAGDRIVTRRNDTSLRVTGTRGERVRNGDLWTVKTAHRDGSLTVRHLEHGGRIRLPAEYVKEHCELGYAATIHRSQGMTVDQVHVLVDDTMNRQALYVALTRGRDGNQLYVPIDRIVDPHLIHVHPDKKIADEVVRTIIGRDGSDVSATEQQRDAAVAHRKLDYNVGGYEYAGELIDAHRIEAIVRENMGPELANTMISEAEWDTFVHQYRRAEQLGLDAAPTLAAARSERELASADSVSAVMHWRLEKHIENGADEMHAWAQSIEPTLRTQFGEHAETILDDDDAWPDLAAHLRNAERAGKDPHAAIVELRRGVTDPDPSAADLLDDAERRWPLGREARDHSAPSWVLPPMQDREGIAPELVAWTRRRYIEIAERTRELGQHAVDEQPAWTRHLGEVPDSGGTRLRWQLTAGQVGAYREQFGIDTDRTLIGDRPEHGEAARAWDQVNARIKTVTAPASVPAHAGPGQQSAPAPQPAKPDPIIDTDRARREASEQRAAEQRRLAEQRKAERREQLRQQQARRSGPTRGPRL</sequence>
<gene>
    <name evidence="3" type="primary">mobF</name>
    <name evidence="3" type="ORF">R3P96_21325</name>
</gene>
<feature type="compositionally biased region" description="Low complexity" evidence="1">
    <location>
        <begin position="1277"/>
        <end position="1288"/>
    </location>
</feature>
<protein>
    <submittedName>
        <fullName evidence="3">MobF family relaxase</fullName>
    </submittedName>
</protein>
<dbReference type="Proteomes" id="UP001185755">
    <property type="component" value="Unassembled WGS sequence"/>
</dbReference>
<dbReference type="Gene3D" id="2.30.30.940">
    <property type="match status" value="1"/>
</dbReference>
<accession>A0ABU4BIH4</accession>
<feature type="region of interest" description="Disordered" evidence="1">
    <location>
        <begin position="1275"/>
        <end position="1347"/>
    </location>
</feature>
<dbReference type="SUPFAM" id="SSF52540">
    <property type="entry name" value="P-loop containing nucleoside triphosphate hydrolases"/>
    <property type="match status" value="2"/>
</dbReference>
<evidence type="ECO:0000256" key="1">
    <source>
        <dbReference type="SAM" id="MobiDB-lite"/>
    </source>
</evidence>
<evidence type="ECO:0000313" key="3">
    <source>
        <dbReference type="EMBL" id="MDV6263888.1"/>
    </source>
</evidence>
<dbReference type="SUPFAM" id="SSF55464">
    <property type="entry name" value="Origin of replication-binding domain, RBD-like"/>
    <property type="match status" value="1"/>
</dbReference>
<dbReference type="NCBIfam" id="NF041492">
    <property type="entry name" value="MobF"/>
    <property type="match status" value="1"/>
</dbReference>
<dbReference type="InterPro" id="IPR014862">
    <property type="entry name" value="TrwC"/>
</dbReference>
<dbReference type="InterPro" id="IPR027417">
    <property type="entry name" value="P-loop_NTPase"/>
</dbReference>
<organism evidence="3 4">
    <name type="scientific">Rhodococcoides yunnanense</name>
    <dbReference type="NCBI Taxonomy" id="278209"/>
    <lineage>
        <taxon>Bacteria</taxon>
        <taxon>Bacillati</taxon>
        <taxon>Actinomycetota</taxon>
        <taxon>Actinomycetes</taxon>
        <taxon>Mycobacteriales</taxon>
        <taxon>Nocardiaceae</taxon>
        <taxon>Rhodococcoides</taxon>
    </lineage>
</organism>